<dbReference type="CDD" id="cd04301">
    <property type="entry name" value="NAT_SF"/>
    <property type="match status" value="1"/>
</dbReference>
<dbReference type="PANTHER" id="PTHR31435:SF10">
    <property type="entry name" value="BSR4717 PROTEIN"/>
    <property type="match status" value="1"/>
</dbReference>
<comment type="caution">
    <text evidence="3">The sequence shown here is derived from an EMBL/GenBank/DDBJ whole genome shotgun (WGS) entry which is preliminary data.</text>
</comment>
<feature type="domain" description="N-acetyltransferase" evidence="2">
    <location>
        <begin position="13"/>
        <end position="99"/>
    </location>
</feature>
<dbReference type="PANTHER" id="PTHR31435">
    <property type="entry name" value="PROTEIN NATD1"/>
    <property type="match status" value="1"/>
</dbReference>
<dbReference type="Proteomes" id="UP001596074">
    <property type="component" value="Unassembled WGS sequence"/>
</dbReference>
<organism evidence="3 4">
    <name type="scientific">Actinomadura rugatobispora</name>
    <dbReference type="NCBI Taxonomy" id="1994"/>
    <lineage>
        <taxon>Bacteria</taxon>
        <taxon>Bacillati</taxon>
        <taxon>Actinomycetota</taxon>
        <taxon>Actinomycetes</taxon>
        <taxon>Streptosporangiales</taxon>
        <taxon>Thermomonosporaceae</taxon>
        <taxon>Actinomadura</taxon>
    </lineage>
</organism>
<dbReference type="InterPro" id="IPR045057">
    <property type="entry name" value="Gcn5-rel_NAT"/>
</dbReference>
<dbReference type="PROSITE" id="PS51186">
    <property type="entry name" value="GNAT"/>
    <property type="match status" value="1"/>
</dbReference>
<dbReference type="RefSeq" id="WP_378281494.1">
    <property type="nucleotide sequence ID" value="NZ_JBHSON010000010.1"/>
</dbReference>
<evidence type="ECO:0000259" key="2">
    <source>
        <dbReference type="PROSITE" id="PS51729"/>
    </source>
</evidence>
<reference evidence="4" key="1">
    <citation type="journal article" date="2019" name="Int. J. Syst. Evol. Microbiol.">
        <title>The Global Catalogue of Microorganisms (GCM) 10K type strain sequencing project: providing services to taxonomists for standard genome sequencing and annotation.</title>
        <authorList>
            <consortium name="The Broad Institute Genomics Platform"/>
            <consortium name="The Broad Institute Genome Sequencing Center for Infectious Disease"/>
            <person name="Wu L."/>
            <person name="Ma J."/>
        </authorList>
    </citation>
    <scope>NUCLEOTIDE SEQUENCE [LARGE SCALE GENOMIC DNA]</scope>
    <source>
        <strain evidence="4">KCTC 42087</strain>
    </source>
</reference>
<dbReference type="EC" id="2.3.1.-" evidence="3"/>
<dbReference type="Pfam" id="PF14542">
    <property type="entry name" value="Acetyltransf_CG"/>
    <property type="match status" value="1"/>
</dbReference>
<dbReference type="GO" id="GO:0016746">
    <property type="term" value="F:acyltransferase activity"/>
    <property type="evidence" value="ECO:0007669"/>
    <property type="project" value="UniProtKB-KW"/>
</dbReference>
<dbReference type="InterPro" id="IPR000182">
    <property type="entry name" value="GNAT_dom"/>
</dbReference>
<keyword evidence="3" id="KW-0808">Transferase</keyword>
<evidence type="ECO:0000259" key="1">
    <source>
        <dbReference type="PROSITE" id="PS51186"/>
    </source>
</evidence>
<name>A0ABW0ZRH6_9ACTN</name>
<accession>A0ABW0ZRH6</accession>
<gene>
    <name evidence="3" type="ORF">ACFPZN_09645</name>
</gene>
<dbReference type="PROSITE" id="PS51729">
    <property type="entry name" value="GNAT_YJDJ"/>
    <property type="match status" value="1"/>
</dbReference>
<feature type="domain" description="N-acetyltransferase" evidence="1">
    <location>
        <begin position="1"/>
        <end position="107"/>
    </location>
</feature>
<evidence type="ECO:0000313" key="4">
    <source>
        <dbReference type="Proteomes" id="UP001596074"/>
    </source>
</evidence>
<keyword evidence="3" id="KW-0012">Acyltransferase</keyword>
<dbReference type="InterPro" id="IPR031165">
    <property type="entry name" value="GNAT_YJDJ"/>
</dbReference>
<dbReference type="Gene3D" id="3.40.630.30">
    <property type="match status" value="1"/>
</dbReference>
<sequence length="107" mass="11787">MSDTTTTADVETIDNPDANRYEARVSGDLAGFSQYIRTDELIAFVHTEVDPAYEGRGIGSALVRSSLDAARVQGVPVLAVCPFYTAWIARHPEYQDLLYTSKSRVTD</sequence>
<protein>
    <submittedName>
        <fullName evidence="3">GNAT family N-acetyltransferase</fullName>
        <ecNumber evidence="3">2.3.1.-</ecNumber>
    </submittedName>
</protein>
<dbReference type="EMBL" id="JBHSON010000010">
    <property type="protein sequence ID" value="MFC5745870.1"/>
    <property type="molecule type" value="Genomic_DNA"/>
</dbReference>
<dbReference type="SUPFAM" id="SSF55729">
    <property type="entry name" value="Acyl-CoA N-acyltransferases (Nat)"/>
    <property type="match status" value="1"/>
</dbReference>
<dbReference type="InterPro" id="IPR016181">
    <property type="entry name" value="Acyl_CoA_acyltransferase"/>
</dbReference>
<evidence type="ECO:0000313" key="3">
    <source>
        <dbReference type="EMBL" id="MFC5745870.1"/>
    </source>
</evidence>
<keyword evidence="4" id="KW-1185">Reference proteome</keyword>
<proteinExistence type="predicted"/>